<gene>
    <name evidence="2" type="ORF">Q9L58_006146</name>
</gene>
<reference evidence="2 3" key="1">
    <citation type="submission" date="2024-02" db="EMBL/GenBank/DDBJ databases">
        <title>Discinaceae phylogenomics.</title>
        <authorList>
            <person name="Dirks A.C."/>
            <person name="James T.Y."/>
        </authorList>
    </citation>
    <scope>NUCLEOTIDE SEQUENCE [LARGE SCALE GENOMIC DNA]</scope>
    <source>
        <strain evidence="2 3">ACD0624</strain>
    </source>
</reference>
<feature type="region of interest" description="Disordered" evidence="1">
    <location>
        <begin position="1"/>
        <end position="42"/>
    </location>
</feature>
<organism evidence="2 3">
    <name type="scientific">Discina gigas</name>
    <dbReference type="NCBI Taxonomy" id="1032678"/>
    <lineage>
        <taxon>Eukaryota</taxon>
        <taxon>Fungi</taxon>
        <taxon>Dikarya</taxon>
        <taxon>Ascomycota</taxon>
        <taxon>Pezizomycotina</taxon>
        <taxon>Pezizomycetes</taxon>
        <taxon>Pezizales</taxon>
        <taxon>Discinaceae</taxon>
        <taxon>Discina</taxon>
    </lineage>
</organism>
<sequence>MPSPDEPKPKGGGWAAKFGFGSRKATKKTPKIEKPKPDHKPRVERLRVDPANTYTGRFGQIQDAVVITKPPPLVIRVIPNRPRVGDIPINQFDAPRPAPAPPIGRSGPNSIALPEQSLAAYGFRGQIVSGQEPIDEEPMWRRRLAEHRSNMAVEDRTTMKIDFHSRPRPNPPSGRRTIPVEHCTIPAVEDRTSTPIDPRNRFKSNPQAELYTMPAEHCAILAAEGRAILAAEGRTILAAEGRTSMPTELHINPQPIPSTESAPIHSPMPRGMRTDYLKTLWERDLLRNPQSAPSVISVSTIDTCIFDRPVSMAASLISSETDDDESTIGPHSAPSVLSIASVVTCIFNPLDAAAVSSTPFASDALVSDINHKASALMPLEDLVLVRKRGDEDDWLHGELDPVLVRKRGDEDDWLHGELYGYLDSIVVVKDRSSDACSDAGVNAGSDAGSVYTQNTPGRWIGDPGDWNSENYSLFQENTPSEPGEAEPQATDNNFDQQIGIATTSPSDRFSPKIASTELQNVLPAVDRGGDALGGWPLRDSNRFEFPIEDGRSVRPFSPLIAQSPACQNNSRPQASKLAFQALEEPLDLVANGQPTGSLLPETANQINSTVENGGSANPASLPPGAPRTRPRLVRWLRRLTESKDAQRQEARRARPRRWYLLRDRSNST</sequence>
<proteinExistence type="predicted"/>
<name>A0ABR3GGA2_9PEZI</name>
<feature type="region of interest" description="Disordered" evidence="1">
    <location>
        <begin position="610"/>
        <end position="630"/>
    </location>
</feature>
<dbReference type="Proteomes" id="UP001447188">
    <property type="component" value="Unassembled WGS sequence"/>
</dbReference>
<feature type="region of interest" description="Disordered" evidence="1">
    <location>
        <begin position="247"/>
        <end position="269"/>
    </location>
</feature>
<protein>
    <submittedName>
        <fullName evidence="2">Uncharacterized protein</fullName>
    </submittedName>
</protein>
<accession>A0ABR3GGA2</accession>
<comment type="caution">
    <text evidence="2">The sequence shown here is derived from an EMBL/GenBank/DDBJ whole genome shotgun (WGS) entry which is preliminary data.</text>
</comment>
<feature type="compositionally biased region" description="Basic and acidic residues" evidence="1">
    <location>
        <begin position="30"/>
        <end position="42"/>
    </location>
</feature>
<dbReference type="EMBL" id="JBBBZM010000081">
    <property type="protein sequence ID" value="KAL0634952.1"/>
    <property type="molecule type" value="Genomic_DNA"/>
</dbReference>
<evidence type="ECO:0000313" key="3">
    <source>
        <dbReference type="Proteomes" id="UP001447188"/>
    </source>
</evidence>
<evidence type="ECO:0000313" key="2">
    <source>
        <dbReference type="EMBL" id="KAL0634952.1"/>
    </source>
</evidence>
<evidence type="ECO:0000256" key="1">
    <source>
        <dbReference type="SAM" id="MobiDB-lite"/>
    </source>
</evidence>
<keyword evidence="3" id="KW-1185">Reference proteome</keyword>